<evidence type="ECO:0000256" key="2">
    <source>
        <dbReference type="SAM" id="Phobius"/>
    </source>
</evidence>
<feature type="domain" description="J" evidence="3">
    <location>
        <begin position="2"/>
        <end position="53"/>
    </location>
</feature>
<accession>A0ABS3TT03</accession>
<dbReference type="SMART" id="SM00271">
    <property type="entry name" value="DnaJ"/>
    <property type="match status" value="1"/>
</dbReference>
<keyword evidence="5" id="KW-1185">Reference proteome</keyword>
<evidence type="ECO:0000259" key="3">
    <source>
        <dbReference type="PROSITE" id="PS50076"/>
    </source>
</evidence>
<dbReference type="EMBL" id="JAELYA010000006">
    <property type="protein sequence ID" value="MBO3276792.1"/>
    <property type="molecule type" value="Genomic_DNA"/>
</dbReference>
<dbReference type="SUPFAM" id="SSF46565">
    <property type="entry name" value="Chaperone J-domain"/>
    <property type="match status" value="1"/>
</dbReference>
<name>A0ABS3TT03_9PSED</name>
<dbReference type="InterPro" id="IPR036869">
    <property type="entry name" value="J_dom_sf"/>
</dbReference>
<reference evidence="4 5" key="1">
    <citation type="submission" date="2020-12" db="EMBL/GenBank/DDBJ databases">
        <title>Pseudomonas schmalbachii sp. nov. isolated from millipede gut.</title>
        <authorList>
            <person name="Shelomi M."/>
        </authorList>
    </citation>
    <scope>NUCLEOTIDE SEQUENCE [LARGE SCALE GENOMIC DNA]</scope>
    <source>
        <strain evidence="4 5">Milli4</strain>
    </source>
</reference>
<feature type="transmembrane region" description="Helical" evidence="2">
    <location>
        <begin position="509"/>
        <end position="528"/>
    </location>
</feature>
<feature type="transmembrane region" description="Helical" evidence="2">
    <location>
        <begin position="444"/>
        <end position="463"/>
    </location>
</feature>
<sequence>MSCWEILGLEEEADERAIKRHYARLLKSTRPDEDPAAFQALREAYEQALRWVQWRADAGAEANETLIEAVEAGDLAVAVRSVVESAVAQAEVCHGPHPLVELLADLRPSLLAERRLKAEEAGLAVEFERGVLRLCLNEEWGTNLRDAACAEYGWLEVRESSGLKGIELLPLYERILNGRLFNLRALHNRGEPEALVDGLNTLLRQPWLQSYDGRTLLETSLVSMLLEMPSWSGETLDSVAAVLGWHEGLREANCPDHQWQALLLRWDAERFYSRISSDAQRWELTPECRAARLIVAPFDRFQRRRFSRDFADEDRQRSQEIAEILIYRYPHLLERLPGAPLDEAFWGDLAKSGPAVGRMPLLWTVFMVFLYLSAIPRELVKPKADMGLLFIFIPMSSAIVAGGINRIIDWGQALTGNWFNRLDYRLSRRLPTSWHEYGAGIRPLWLGMVSYVVAIAIVGLIGLGQGVPLYWVPMLALLAALVLALTRRASLLERARLVLENLMVRRQRAMGIIALLLVAVLAIGGFVYKRLDSAVSRQPSAEEVEQFCRDGKNSKEFVCFMREVERQTQGSKN</sequence>
<dbReference type="PROSITE" id="PS50076">
    <property type="entry name" value="DNAJ_2"/>
    <property type="match status" value="1"/>
</dbReference>
<dbReference type="InterPro" id="IPR001623">
    <property type="entry name" value="DnaJ_domain"/>
</dbReference>
<keyword evidence="2" id="KW-0812">Transmembrane</keyword>
<protein>
    <submittedName>
        <fullName evidence="4">J domain-containing protein</fullName>
    </submittedName>
</protein>
<keyword evidence="2" id="KW-0472">Membrane</keyword>
<organism evidence="4 5">
    <name type="scientific">Pseudomonas schmalbachii</name>
    <dbReference type="NCBI Taxonomy" id="2816993"/>
    <lineage>
        <taxon>Bacteria</taxon>
        <taxon>Pseudomonadati</taxon>
        <taxon>Pseudomonadota</taxon>
        <taxon>Gammaproteobacteria</taxon>
        <taxon>Pseudomonadales</taxon>
        <taxon>Pseudomonadaceae</taxon>
        <taxon>Pseudomonas</taxon>
    </lineage>
</organism>
<gene>
    <name evidence="4" type="ORF">JFY56_16330</name>
</gene>
<evidence type="ECO:0000313" key="5">
    <source>
        <dbReference type="Proteomes" id="UP000669060"/>
    </source>
</evidence>
<proteinExistence type="predicted"/>
<evidence type="ECO:0000256" key="1">
    <source>
        <dbReference type="ARBA" id="ARBA00023186"/>
    </source>
</evidence>
<feature type="transmembrane region" description="Helical" evidence="2">
    <location>
        <begin position="470"/>
        <end position="489"/>
    </location>
</feature>
<dbReference type="CDD" id="cd06257">
    <property type="entry name" value="DnaJ"/>
    <property type="match status" value="1"/>
</dbReference>
<comment type="caution">
    <text evidence="4">The sequence shown here is derived from an EMBL/GenBank/DDBJ whole genome shotgun (WGS) entry which is preliminary data.</text>
</comment>
<dbReference type="Proteomes" id="UP000669060">
    <property type="component" value="Unassembled WGS sequence"/>
</dbReference>
<feature type="transmembrane region" description="Helical" evidence="2">
    <location>
        <begin position="387"/>
        <end position="408"/>
    </location>
</feature>
<evidence type="ECO:0000313" key="4">
    <source>
        <dbReference type="EMBL" id="MBO3276792.1"/>
    </source>
</evidence>
<dbReference type="Gene3D" id="1.10.287.110">
    <property type="entry name" value="DnaJ domain"/>
    <property type="match status" value="1"/>
</dbReference>
<keyword evidence="1" id="KW-0143">Chaperone</keyword>
<keyword evidence="2" id="KW-1133">Transmembrane helix</keyword>
<dbReference type="RefSeq" id="WP_208314894.1">
    <property type="nucleotide sequence ID" value="NZ_JAELYA010000006.1"/>
</dbReference>
<feature type="transmembrane region" description="Helical" evidence="2">
    <location>
        <begin position="355"/>
        <end position="375"/>
    </location>
</feature>